<dbReference type="PANTHER" id="PTHR19229:SF36">
    <property type="entry name" value="ATP-BINDING CASSETTE SUB-FAMILY A MEMBER 2"/>
    <property type="match status" value="1"/>
</dbReference>
<evidence type="ECO:0000313" key="8">
    <source>
        <dbReference type="EMBL" id="KAK7049037.1"/>
    </source>
</evidence>
<dbReference type="GO" id="GO:0016887">
    <property type="term" value="F:ATP hydrolysis activity"/>
    <property type="evidence" value="ECO:0007669"/>
    <property type="project" value="InterPro"/>
</dbReference>
<feature type="transmembrane region" description="Helical" evidence="6">
    <location>
        <begin position="1050"/>
        <end position="1072"/>
    </location>
</feature>
<feature type="transmembrane region" description="Helical" evidence="6">
    <location>
        <begin position="6"/>
        <end position="27"/>
    </location>
</feature>
<dbReference type="Proteomes" id="UP001362999">
    <property type="component" value="Unassembled WGS sequence"/>
</dbReference>
<feature type="transmembrane region" description="Helical" evidence="6">
    <location>
        <begin position="250"/>
        <end position="271"/>
    </location>
</feature>
<dbReference type="SUPFAM" id="SSF52540">
    <property type="entry name" value="P-loop containing nucleoside triphosphate hydrolases"/>
    <property type="match status" value="2"/>
</dbReference>
<feature type="transmembrane region" description="Helical" evidence="6">
    <location>
        <begin position="991"/>
        <end position="1012"/>
    </location>
</feature>
<feature type="transmembrane region" description="Helical" evidence="6">
    <location>
        <begin position="1084"/>
        <end position="1106"/>
    </location>
</feature>
<feature type="transmembrane region" description="Helical" evidence="6">
    <location>
        <begin position="1019"/>
        <end position="1044"/>
    </location>
</feature>
<evidence type="ECO:0000256" key="3">
    <source>
        <dbReference type="ARBA" id="ARBA00022741"/>
    </source>
</evidence>
<organism evidence="8 9">
    <name type="scientific">Favolaschia claudopus</name>
    <dbReference type="NCBI Taxonomy" id="2862362"/>
    <lineage>
        <taxon>Eukaryota</taxon>
        <taxon>Fungi</taxon>
        <taxon>Dikarya</taxon>
        <taxon>Basidiomycota</taxon>
        <taxon>Agaricomycotina</taxon>
        <taxon>Agaricomycetes</taxon>
        <taxon>Agaricomycetidae</taxon>
        <taxon>Agaricales</taxon>
        <taxon>Marasmiineae</taxon>
        <taxon>Mycenaceae</taxon>
        <taxon>Favolaschia</taxon>
    </lineage>
</organism>
<feature type="transmembrane region" description="Helical" evidence="6">
    <location>
        <begin position="338"/>
        <end position="360"/>
    </location>
</feature>
<sequence length="1447" mass="157529">MTGFLRRLNFFCCFLFPVAYGVFLAVAKRFLIKPNNYGIGDPVPIHSLQQQFQRAETLVWADATDGTSQPSPTDIMARITSGFSASQHSAVRQVPTAAQLPFECPQNFNGFSECNAGLVFYDIPANVTSPVNYTILADSRLFHIYVVHHTSDLETRAIIELRTGVTFPAPFEWPFTNKTNEEQDTRTRVSFIRGIRELLVIAFCVARFFFRLFICYIGIAYQRPGAVAVERASQVTAHMKAMGLLDSARIASWHITYSVIYLPAWIIVFFVWRSQIWVETNVLLILVVHILFGLTLASWSFFIAAPFGKSPQLAAVASTFLSTLFAIIALINTARKRVAVVGTGGGFVFTIIFPTAFYVFGNRAMDGYKNHAFATDALKADPDRDMLLLAIIIAGLCWGPRRKHEALNILPDVAVSIQGLGKTFSTSMPNRKDRNVTAVSDLTLDIPRSGIFVLLGSNAAGKSTTLSVLSGLTGRSRGDVVFEGGLRKPPRGPVGTVPQKNWSKNSTADEDLEQLLRDCDLQTKIRANASTLSGGQKQKLQLAIWLVGCTSGVDPLSRRPLWTTLIGVRNNRTIVFTSHFLDEADVLADNITILAVPGKLVVSGSSVALKRDLGEGYTVQVSLPLTSSTEKREPPNALLHHPVVVDQALQMLDQEFEKFHVVSYDVLGTSIEEIFLDLMRKEESNENRDSTDGLAEAEKSLTQSSASVDEAKPMALNLATGRATSPFQKALTIFYKRALIVRRSWLPPILAVIIAIAGSTIPLIFISGRPQSCVKTLDLPATFFPLFPPLSPIFALLDVPSTVMESPPGLLDSFVNLAALSGLANTTNSTIPGGGDLSNITGLSPFSSTDVADNATFVRTILQNFLTIPTRGLSFDAASGNMLMAWEASAPRFLSLTMLNLADNVLLNHALNSSGRASPVPSLILPLYESFPPVDAGTLVTLKWIAFFCAVMALYRAFFALYVSKERRSSVQAMQFSNGLHNPVGMWLRDLAFDSIFTVIMATIVIIVFAAASNQFHGLGFFWLVIVLYAIAGTLFAYMVSLIVSSPLAAFAAVAGYQIIMFVLYIAGYLLTLTYAKSSDADRLITIIHFTLSILSPVASVTRAGLVSANLFSLLCNGDTSAISSSWMGSIKRYGGPIVYLIVYSLVLLAVVVWVDSGSLLPRKYRQANKVSAANADKPVKQDVALEAEFAAESTDPLRVMHVTDRFGSNTVVDNVSFGASPDTIFCLLGANGAGKTTTFNVIRGDVIPELGDVFIEGTSVFSTIDSQLTVREQLIVYGRLKGLRSEDLKSSVELLMLATDLHLYADRLASKLSAGNQTKLSLAMALMGNPSVVLIDEFSTGIDAKKKREMWRTLRAVAVGKVFVITTHAMEEASALANKIGILAVQLLAISTTESLSARDTTYEVHFACRTQTLMSSIPGARMANDVATRFEVPIEKNNGLSLHGF</sequence>
<dbReference type="InterPro" id="IPR003593">
    <property type="entry name" value="AAA+_ATPase"/>
</dbReference>
<keyword evidence="6" id="KW-0472">Membrane</keyword>
<evidence type="ECO:0000256" key="4">
    <source>
        <dbReference type="ARBA" id="ARBA00022840"/>
    </source>
</evidence>
<dbReference type="GO" id="GO:0005319">
    <property type="term" value="F:lipid transporter activity"/>
    <property type="evidence" value="ECO:0007669"/>
    <property type="project" value="TreeGrafter"/>
</dbReference>
<keyword evidence="9" id="KW-1185">Reference proteome</keyword>
<comment type="caution">
    <text evidence="8">The sequence shown here is derived from an EMBL/GenBank/DDBJ whole genome shotgun (WGS) entry which is preliminary data.</text>
</comment>
<feature type="domain" description="ABC transporter" evidence="7">
    <location>
        <begin position="1198"/>
        <end position="1411"/>
    </location>
</feature>
<dbReference type="CDD" id="cd03263">
    <property type="entry name" value="ABC_subfamily_A"/>
    <property type="match status" value="1"/>
</dbReference>
<name>A0AAW0DCL4_9AGAR</name>
<evidence type="ECO:0000313" key="9">
    <source>
        <dbReference type="Proteomes" id="UP001362999"/>
    </source>
</evidence>
<feature type="transmembrane region" description="Helical" evidence="6">
    <location>
        <begin position="313"/>
        <end position="331"/>
    </location>
</feature>
<feature type="region of interest" description="Disordered" evidence="5">
    <location>
        <begin position="686"/>
        <end position="707"/>
    </location>
</feature>
<accession>A0AAW0DCL4</accession>
<keyword evidence="6" id="KW-1133">Transmembrane helix</keyword>
<feature type="domain" description="ABC transporter" evidence="7">
    <location>
        <begin position="415"/>
        <end position="621"/>
    </location>
</feature>
<feature type="transmembrane region" description="Helical" evidence="6">
    <location>
        <begin position="198"/>
        <end position="221"/>
    </location>
</feature>
<keyword evidence="1" id="KW-0813">Transport</keyword>
<proteinExistence type="predicted"/>
<evidence type="ECO:0000256" key="5">
    <source>
        <dbReference type="SAM" id="MobiDB-lite"/>
    </source>
</evidence>
<keyword evidence="4" id="KW-0067">ATP-binding</keyword>
<dbReference type="EMBL" id="JAWWNJ010000009">
    <property type="protein sequence ID" value="KAK7049037.1"/>
    <property type="molecule type" value="Genomic_DNA"/>
</dbReference>
<dbReference type="GO" id="GO:0016020">
    <property type="term" value="C:membrane"/>
    <property type="evidence" value="ECO:0007669"/>
    <property type="project" value="UniProtKB-SubCell"/>
</dbReference>
<protein>
    <recommendedName>
        <fullName evidence="7">ABC transporter domain-containing protein</fullName>
    </recommendedName>
</protein>
<evidence type="ECO:0000259" key="7">
    <source>
        <dbReference type="PROSITE" id="PS50893"/>
    </source>
</evidence>
<feature type="transmembrane region" description="Helical" evidence="6">
    <location>
        <begin position="944"/>
        <end position="964"/>
    </location>
</feature>
<feature type="transmembrane region" description="Helical" evidence="6">
    <location>
        <begin position="745"/>
        <end position="766"/>
    </location>
</feature>
<dbReference type="GO" id="GO:0005524">
    <property type="term" value="F:ATP binding"/>
    <property type="evidence" value="ECO:0007669"/>
    <property type="project" value="UniProtKB-KW"/>
</dbReference>
<dbReference type="InterPro" id="IPR003439">
    <property type="entry name" value="ABC_transporter-like_ATP-bd"/>
</dbReference>
<feature type="transmembrane region" description="Helical" evidence="6">
    <location>
        <begin position="1134"/>
        <end position="1155"/>
    </location>
</feature>
<dbReference type="PANTHER" id="PTHR19229">
    <property type="entry name" value="ATP-BINDING CASSETTE TRANSPORTER SUBFAMILY A ABCA"/>
    <property type="match status" value="1"/>
</dbReference>
<feature type="transmembrane region" description="Helical" evidence="6">
    <location>
        <begin position="283"/>
        <end position="307"/>
    </location>
</feature>
<evidence type="ECO:0000256" key="1">
    <source>
        <dbReference type="ARBA" id="ARBA00022448"/>
    </source>
</evidence>
<keyword evidence="6" id="KW-0812">Transmembrane</keyword>
<dbReference type="GO" id="GO:0140359">
    <property type="term" value="F:ABC-type transporter activity"/>
    <property type="evidence" value="ECO:0007669"/>
    <property type="project" value="InterPro"/>
</dbReference>
<dbReference type="InterPro" id="IPR017871">
    <property type="entry name" value="ABC_transporter-like_CS"/>
</dbReference>
<reference evidence="8 9" key="1">
    <citation type="journal article" date="2024" name="J Genomics">
        <title>Draft genome sequencing and assembly of Favolaschia claudopus CIRM-BRFM 2984 isolated from oak limbs.</title>
        <authorList>
            <person name="Navarro D."/>
            <person name="Drula E."/>
            <person name="Chaduli D."/>
            <person name="Cazenave R."/>
            <person name="Ahrendt S."/>
            <person name="Wang J."/>
            <person name="Lipzen A."/>
            <person name="Daum C."/>
            <person name="Barry K."/>
            <person name="Grigoriev I.V."/>
            <person name="Favel A."/>
            <person name="Rosso M.N."/>
            <person name="Martin F."/>
        </authorList>
    </citation>
    <scope>NUCLEOTIDE SEQUENCE [LARGE SCALE GENOMIC DNA]</scope>
    <source>
        <strain evidence="8 9">CIRM-BRFM 2984</strain>
    </source>
</reference>
<evidence type="ECO:0000256" key="2">
    <source>
        <dbReference type="ARBA" id="ARBA00022737"/>
    </source>
</evidence>
<dbReference type="InterPro" id="IPR026082">
    <property type="entry name" value="ABCA"/>
</dbReference>
<feature type="compositionally biased region" description="Basic and acidic residues" evidence="5">
    <location>
        <begin position="686"/>
        <end position="699"/>
    </location>
</feature>
<keyword evidence="2" id="KW-0677">Repeat</keyword>
<evidence type="ECO:0000256" key="6">
    <source>
        <dbReference type="SAM" id="Phobius"/>
    </source>
</evidence>
<dbReference type="Gene3D" id="3.40.50.300">
    <property type="entry name" value="P-loop containing nucleotide triphosphate hydrolases"/>
    <property type="match status" value="2"/>
</dbReference>
<dbReference type="PROSITE" id="PS50893">
    <property type="entry name" value="ABC_TRANSPORTER_2"/>
    <property type="match status" value="2"/>
</dbReference>
<dbReference type="InterPro" id="IPR027417">
    <property type="entry name" value="P-loop_NTPase"/>
</dbReference>
<dbReference type="PROSITE" id="PS00211">
    <property type="entry name" value="ABC_TRANSPORTER_1"/>
    <property type="match status" value="2"/>
</dbReference>
<keyword evidence="3" id="KW-0547">Nucleotide-binding</keyword>
<dbReference type="SMART" id="SM00382">
    <property type="entry name" value="AAA"/>
    <property type="match status" value="2"/>
</dbReference>
<dbReference type="Pfam" id="PF00005">
    <property type="entry name" value="ABC_tran"/>
    <property type="match status" value="2"/>
</dbReference>
<gene>
    <name evidence="8" type="ORF">R3P38DRAFT_3307634</name>
</gene>